<keyword evidence="7" id="KW-0997">Cell inner membrane</keyword>
<evidence type="ECO:0000256" key="4">
    <source>
        <dbReference type="ARBA" id="ARBA00012595"/>
    </source>
</evidence>
<dbReference type="GO" id="GO:0030246">
    <property type="term" value="F:carbohydrate binding"/>
    <property type="evidence" value="ECO:0007669"/>
    <property type="project" value="InterPro"/>
</dbReference>
<feature type="transmembrane region" description="Helical" evidence="12">
    <location>
        <begin position="21"/>
        <end position="43"/>
    </location>
</feature>
<evidence type="ECO:0000256" key="1">
    <source>
        <dbReference type="ARBA" id="ARBA00000548"/>
    </source>
</evidence>
<dbReference type="PANTHER" id="PTHR38779:SF2">
    <property type="entry name" value="TYPE II SECRETION SYSTEM PROTEIN I-RELATED"/>
    <property type="match status" value="1"/>
</dbReference>
<dbReference type="RefSeq" id="WP_121371905.1">
    <property type="nucleotide sequence ID" value="NZ_RBKS01000001.1"/>
</dbReference>
<evidence type="ECO:0000256" key="2">
    <source>
        <dbReference type="ARBA" id="ARBA00004377"/>
    </source>
</evidence>
<evidence type="ECO:0000256" key="9">
    <source>
        <dbReference type="ARBA" id="ARBA00022989"/>
    </source>
</evidence>
<gene>
    <name evidence="13" type="ORF">C8E83_2675</name>
</gene>
<dbReference type="Pfam" id="PF07963">
    <property type="entry name" value="N_methyl"/>
    <property type="match status" value="1"/>
</dbReference>
<keyword evidence="8 12" id="KW-0812">Transmembrane</keyword>
<comment type="catalytic activity">
    <reaction evidence="1">
        <text>Endohydrolysis of (1-&gt;4)-alpha-D-glucosidic linkages in polysaccharides containing three or more (1-&gt;4)-alpha-linked D-glucose units.</text>
        <dbReference type="EC" id="3.2.1.1"/>
    </reaction>
</comment>
<dbReference type="PROSITE" id="PS00409">
    <property type="entry name" value="PROKAR_NTER_METHYL"/>
    <property type="match status" value="1"/>
</dbReference>
<dbReference type="InterPro" id="IPR013783">
    <property type="entry name" value="Ig-like_fold"/>
</dbReference>
<dbReference type="GO" id="GO:0005886">
    <property type="term" value="C:plasma membrane"/>
    <property type="evidence" value="ECO:0007669"/>
    <property type="project" value="UniProtKB-SubCell"/>
</dbReference>
<keyword evidence="6" id="KW-0488">Methylation</keyword>
<sequence>MKRIRQILGSDRSASLDEGFTLIEVIVALAVFSIIALTVAGAITNSLVITRDSRSRAVAENLASQDLDLDRSVSDIMNVQTKTWTTTVQNTPYTIARKVSWSTSATTSNACGTGSGTLQYKIVKVTVSWPGSGTTNPVVSTTNLAPNSRLNDPTLGTIIVAVTAADGSGASGVSVSIAPASSNPNGAAAVATPAVTDSNGCTYALKVTPGNYTVSINRANGIDYTQATTPVTTPVVVTAGTATSVPFTYDTAATVTLKYASNYSGTATLPTNLDTTFNSTTGGVDLFQLGAKTTATTPSVSLFPFTSGYTYETGAYVAPIVGSSGTVSNTPCVNVDPGAWITQNSSKQVGTSFQAPTSPGGTATINVPMGVVQLPALSGTLSLQATQVNTSANGDPGCSTAVTYSFGSLSGSPVIALPFGTWRITTAALIVVKPSSVKTAGVVNSDSTVTLDPRGVTP</sequence>
<reference evidence="13 14" key="1">
    <citation type="submission" date="2018-10" db="EMBL/GenBank/DDBJ databases">
        <title>Sequencing the genomes of 1000 actinobacteria strains.</title>
        <authorList>
            <person name="Klenk H.-P."/>
        </authorList>
    </citation>
    <scope>NUCLEOTIDE SEQUENCE [LARGE SCALE GENOMIC DNA]</scope>
    <source>
        <strain evidence="13 14">DSM 17894</strain>
    </source>
</reference>
<evidence type="ECO:0000256" key="11">
    <source>
        <dbReference type="ARBA" id="ARBA00030238"/>
    </source>
</evidence>
<dbReference type="InterPro" id="IPR012902">
    <property type="entry name" value="N_methyl_site"/>
</dbReference>
<dbReference type="EC" id="3.2.1.1" evidence="4"/>
<evidence type="ECO:0000313" key="13">
    <source>
        <dbReference type="EMBL" id="RKR75527.1"/>
    </source>
</evidence>
<organism evidence="13 14">
    <name type="scientific">Frondihabitans australicus</name>
    <dbReference type="NCBI Taxonomy" id="386892"/>
    <lineage>
        <taxon>Bacteria</taxon>
        <taxon>Bacillati</taxon>
        <taxon>Actinomycetota</taxon>
        <taxon>Actinomycetes</taxon>
        <taxon>Micrococcales</taxon>
        <taxon>Microbacteriaceae</taxon>
        <taxon>Frondihabitans</taxon>
    </lineage>
</organism>
<dbReference type="OrthoDB" id="5244741at2"/>
<evidence type="ECO:0000256" key="3">
    <source>
        <dbReference type="ARBA" id="ARBA00008358"/>
    </source>
</evidence>
<keyword evidence="14" id="KW-1185">Reference proteome</keyword>
<dbReference type="GO" id="GO:0015628">
    <property type="term" value="P:protein secretion by the type II secretion system"/>
    <property type="evidence" value="ECO:0007669"/>
    <property type="project" value="InterPro"/>
</dbReference>
<dbReference type="PANTHER" id="PTHR38779">
    <property type="entry name" value="TYPE II SECRETION SYSTEM PROTEIN I-RELATED"/>
    <property type="match status" value="1"/>
</dbReference>
<dbReference type="SUPFAM" id="SSF49452">
    <property type="entry name" value="Starch-binding domain-like"/>
    <property type="match status" value="1"/>
</dbReference>
<accession>A0A495IHR9</accession>
<dbReference type="Proteomes" id="UP000280008">
    <property type="component" value="Unassembled WGS sequence"/>
</dbReference>
<dbReference type="GO" id="GO:0015627">
    <property type="term" value="C:type II protein secretion system complex"/>
    <property type="evidence" value="ECO:0007669"/>
    <property type="project" value="InterPro"/>
</dbReference>
<dbReference type="Gene3D" id="2.60.40.10">
    <property type="entry name" value="Immunoglobulins"/>
    <property type="match status" value="1"/>
</dbReference>
<dbReference type="GO" id="GO:0004556">
    <property type="term" value="F:alpha-amylase activity"/>
    <property type="evidence" value="ECO:0007669"/>
    <property type="project" value="UniProtKB-EC"/>
</dbReference>
<evidence type="ECO:0000256" key="10">
    <source>
        <dbReference type="ARBA" id="ARBA00023136"/>
    </source>
</evidence>
<dbReference type="InterPro" id="IPR013784">
    <property type="entry name" value="Carb-bd-like_fold"/>
</dbReference>
<comment type="subcellular location">
    <subcellularLocation>
        <location evidence="2">Cell inner membrane</location>
        <topology evidence="2">Single-pass membrane protein</topology>
    </subcellularLocation>
</comment>
<dbReference type="AlphaFoldDB" id="A0A495IHR9"/>
<keyword evidence="9 12" id="KW-1133">Transmembrane helix</keyword>
<name>A0A495IHR9_9MICO</name>
<proteinExistence type="inferred from homology"/>
<dbReference type="InterPro" id="IPR010052">
    <property type="entry name" value="T2SS_protein-GspI"/>
</dbReference>
<comment type="caution">
    <text evidence="13">The sequence shown here is derived from an EMBL/GenBank/DDBJ whole genome shotgun (WGS) entry which is preliminary data.</text>
</comment>
<dbReference type="GO" id="GO:0005975">
    <property type="term" value="P:carbohydrate metabolic process"/>
    <property type="evidence" value="ECO:0007669"/>
    <property type="project" value="UniProtKB-ARBA"/>
</dbReference>
<protein>
    <recommendedName>
        <fullName evidence="4">alpha-amylase</fullName>
        <ecNumber evidence="4">3.2.1.1</ecNumber>
    </recommendedName>
    <alternativeName>
        <fullName evidence="11">1,4-alpha-D-glucan glucanohydrolase</fullName>
    </alternativeName>
</protein>
<keyword evidence="10 12" id="KW-0472">Membrane</keyword>
<evidence type="ECO:0000313" key="14">
    <source>
        <dbReference type="Proteomes" id="UP000280008"/>
    </source>
</evidence>
<evidence type="ECO:0000256" key="12">
    <source>
        <dbReference type="SAM" id="Phobius"/>
    </source>
</evidence>
<keyword evidence="5" id="KW-1003">Cell membrane</keyword>
<evidence type="ECO:0000256" key="6">
    <source>
        <dbReference type="ARBA" id="ARBA00022481"/>
    </source>
</evidence>
<dbReference type="NCBIfam" id="TIGR02532">
    <property type="entry name" value="IV_pilin_GFxxxE"/>
    <property type="match status" value="1"/>
</dbReference>
<dbReference type="EMBL" id="RBKS01000001">
    <property type="protein sequence ID" value="RKR75527.1"/>
    <property type="molecule type" value="Genomic_DNA"/>
</dbReference>
<evidence type="ECO:0000256" key="8">
    <source>
        <dbReference type="ARBA" id="ARBA00022692"/>
    </source>
</evidence>
<evidence type="ECO:0000256" key="7">
    <source>
        <dbReference type="ARBA" id="ARBA00022519"/>
    </source>
</evidence>
<evidence type="ECO:0000256" key="5">
    <source>
        <dbReference type="ARBA" id="ARBA00022475"/>
    </source>
</evidence>
<comment type="similarity">
    <text evidence="3">Belongs to the GSP I family.</text>
</comment>